<evidence type="ECO:0000313" key="13">
    <source>
        <dbReference type="Proteomes" id="UP000221168"/>
    </source>
</evidence>
<dbReference type="PROSITE" id="PS52040">
    <property type="entry name" value="TOPO_IIA"/>
    <property type="match status" value="1"/>
</dbReference>
<evidence type="ECO:0000256" key="9">
    <source>
        <dbReference type="PROSITE-ProRule" id="PRU01384"/>
    </source>
</evidence>
<dbReference type="SMART" id="SM00434">
    <property type="entry name" value="TOP4c"/>
    <property type="match status" value="1"/>
</dbReference>
<dbReference type="GO" id="GO:0006265">
    <property type="term" value="P:DNA topological change"/>
    <property type="evidence" value="ECO:0007669"/>
    <property type="project" value="UniProtKB-UniRule"/>
</dbReference>
<name>A0A2G1QHW0_9HYPH</name>
<dbReference type="Proteomes" id="UP000221168">
    <property type="component" value="Unassembled WGS sequence"/>
</dbReference>
<dbReference type="CDD" id="cd00187">
    <property type="entry name" value="TOP4c"/>
    <property type="match status" value="1"/>
</dbReference>
<dbReference type="NCBIfam" id="NF004044">
    <property type="entry name" value="PRK05561.1"/>
    <property type="match status" value="1"/>
</dbReference>
<evidence type="ECO:0000256" key="4">
    <source>
        <dbReference type="ARBA" id="ARBA00022840"/>
    </source>
</evidence>
<dbReference type="InterPro" id="IPR013757">
    <property type="entry name" value="Topo_IIA_A_a_sf"/>
</dbReference>
<comment type="caution">
    <text evidence="12">The sequence shown here is derived from an EMBL/GenBank/DDBJ whole genome shotgun (WGS) entry which is preliminary data.</text>
</comment>
<dbReference type="PANTHER" id="PTHR43493">
    <property type="entry name" value="DNA GYRASE/TOPOISOMERASE SUBUNIT A"/>
    <property type="match status" value="1"/>
</dbReference>
<comment type="miscellaneous">
    <text evidence="8">Few gyrases are as efficient as E.coli at forming negative supercoils. Not all organisms have 2 type II topoisomerases; in organisms with a single type II topoisomerase this enzyme also has to decatenate newly replicated chromosomes.</text>
</comment>
<dbReference type="Gene3D" id="1.10.268.10">
    <property type="entry name" value="Topoisomerase, domain 3"/>
    <property type="match status" value="1"/>
</dbReference>
<dbReference type="SUPFAM" id="SSF56719">
    <property type="entry name" value="Type II DNA topoisomerase"/>
    <property type="match status" value="1"/>
</dbReference>
<protein>
    <recommendedName>
        <fullName evidence="8">DNA gyrase subunit A</fullName>
        <ecNumber evidence="8">5.6.2.2</ecNumber>
    </recommendedName>
</protein>
<evidence type="ECO:0000313" key="12">
    <source>
        <dbReference type="EMBL" id="PHP65041.1"/>
    </source>
</evidence>
<dbReference type="Gene3D" id="3.90.199.10">
    <property type="entry name" value="Topoisomerase II, domain 5"/>
    <property type="match status" value="1"/>
</dbReference>
<feature type="compositionally biased region" description="Acidic residues" evidence="10">
    <location>
        <begin position="900"/>
        <end position="910"/>
    </location>
</feature>
<proteinExistence type="inferred from homology"/>
<accession>A0A2G1QHW0</accession>
<dbReference type="GO" id="GO:0003677">
    <property type="term" value="F:DNA binding"/>
    <property type="evidence" value="ECO:0007669"/>
    <property type="project" value="UniProtKB-UniRule"/>
</dbReference>
<evidence type="ECO:0000256" key="5">
    <source>
        <dbReference type="ARBA" id="ARBA00023029"/>
    </source>
</evidence>
<dbReference type="EC" id="5.6.2.2" evidence="8"/>
<dbReference type="NCBIfam" id="TIGR01063">
    <property type="entry name" value="gyrA"/>
    <property type="match status" value="1"/>
</dbReference>
<dbReference type="InterPro" id="IPR013758">
    <property type="entry name" value="Topo_IIA_A/C_ab"/>
</dbReference>
<dbReference type="InterPro" id="IPR006691">
    <property type="entry name" value="GyrA/parC_rep"/>
</dbReference>
<evidence type="ECO:0000256" key="2">
    <source>
        <dbReference type="ARBA" id="ARBA00008263"/>
    </source>
</evidence>
<evidence type="ECO:0000256" key="10">
    <source>
        <dbReference type="SAM" id="MobiDB-lite"/>
    </source>
</evidence>
<dbReference type="GO" id="GO:0006261">
    <property type="term" value="P:DNA-templated DNA replication"/>
    <property type="evidence" value="ECO:0007669"/>
    <property type="project" value="UniProtKB-UniRule"/>
</dbReference>
<dbReference type="FunFam" id="3.30.1360.40:FF:000002">
    <property type="entry name" value="DNA gyrase subunit A"/>
    <property type="match status" value="1"/>
</dbReference>
<evidence type="ECO:0000259" key="11">
    <source>
        <dbReference type="PROSITE" id="PS52040"/>
    </source>
</evidence>
<feature type="short sequence motif" description="GyrA-box" evidence="8">
    <location>
        <begin position="557"/>
        <end position="563"/>
    </location>
</feature>
<feature type="active site" description="O-(5'-phospho-DNA)-tyrosine intermediate" evidence="8 9">
    <location>
        <position position="128"/>
    </location>
</feature>
<dbReference type="RefSeq" id="WP_099308378.1">
    <property type="nucleotide sequence ID" value="NZ_PDVP01000019.1"/>
</dbReference>
<dbReference type="HAMAP" id="MF_01897">
    <property type="entry name" value="GyrA"/>
    <property type="match status" value="1"/>
</dbReference>
<evidence type="ECO:0000256" key="1">
    <source>
        <dbReference type="ARBA" id="ARBA00000185"/>
    </source>
</evidence>
<keyword evidence="4 8" id="KW-0067">ATP-binding</keyword>
<dbReference type="PANTHER" id="PTHR43493:SF5">
    <property type="entry name" value="DNA GYRASE SUBUNIT A, CHLOROPLASTIC_MITOCHONDRIAL"/>
    <property type="match status" value="1"/>
</dbReference>
<sequence length="929" mass="102877">MTDQPTPPGLPEGIEPVSIIEEMQRSYLDYAMSVIVSRALPDVRDGLKPVHRRILYAMHEGGFHWNRKYVKSSRIVGDVMGKYHPHGDAAIYDAMVRMAQDWSMRVPLIDGQGNFGSIDGDPPAAMRYTESRLAKVAHDLLEDIDKETVDFQENYDSSGSEPKVLPARFPNLLVNGSGGIAVGMATNIPPHNLGELVDGCVALMDNPAITLPELMEHIPGPDFPTGAIVLGRSGIRSAYETGRGSIIMRGRAHIETVRAEREAIVVTEVPYQVNKASMIEKMAELVRDKRIEGISDIRDESDRQGYRVVVELKRDANADVVLNQLYRYTPLQTSFGANMVALNGGKPELMTLLDMLRAFVSFREEVVSRRTKYLLRKARERAHVLVGLAIAVANIDEVIKLIRHAPDPATAREQLMTRRWPAHDVAPLIRLIDDPRHKVNEDGTYNLSEEQARAILDLRLQRLTALGRDEIADELNKIGEEIRDYLDILSSRARIQQIVKDELTAVKDEFGTPRRTELAEGGPDMDDEDLIAREDMVVTFSHEGYIKRVPLSVYRAQRRGGKGRSGMSTKDEDFVTRLFVANTHTPVLFFSSRGIVYKEKVWRLPVGTPQSRGKFLRNMLPLQDNERITSILPLPEDEDSWGELDVMFATTRGTVRRNKLSDFVQVNRNGKIAMKLDDEGDEILSVSTCTEDDDVVLTTAVGQCIRFRVTDVRVFAGRNSIGVRGIALGEGDSVISMAILGHVDAEPSERAAYVKIAAAERRSAHGDEDEPAEGLTGEDAEAAELSPERVEELRAREQHLLTVSEFGYGKRSSSYEFRISGRGGKGIRATDISKTEEIGPLVAMFPVEGGDQIMLVTNAGKVIRVPVEGIRFASRATKGVTIFKTAEGERVVSVERISEPEPEDVEDDAPGGESDGPVETGDGEGTPEA</sequence>
<dbReference type="Pfam" id="PF03989">
    <property type="entry name" value="DNA_gyraseA_C"/>
    <property type="match status" value="6"/>
</dbReference>
<dbReference type="GO" id="GO:0005737">
    <property type="term" value="C:cytoplasm"/>
    <property type="evidence" value="ECO:0007669"/>
    <property type="project" value="UniProtKB-SubCell"/>
</dbReference>
<keyword evidence="3 8" id="KW-0547">Nucleotide-binding</keyword>
<dbReference type="FunFam" id="3.90.199.10:FF:000001">
    <property type="entry name" value="DNA gyrase subunit A"/>
    <property type="match status" value="1"/>
</dbReference>
<dbReference type="NCBIfam" id="NF004043">
    <property type="entry name" value="PRK05560.1"/>
    <property type="match status" value="1"/>
</dbReference>
<evidence type="ECO:0000256" key="8">
    <source>
        <dbReference type="HAMAP-Rule" id="MF_01897"/>
    </source>
</evidence>
<dbReference type="GO" id="GO:0034335">
    <property type="term" value="F:DNA negative supercoiling activity"/>
    <property type="evidence" value="ECO:0007669"/>
    <property type="project" value="UniProtKB-ARBA"/>
</dbReference>
<dbReference type="InterPro" id="IPR013760">
    <property type="entry name" value="Topo_IIA-like_dom_sf"/>
</dbReference>
<dbReference type="GO" id="GO:0005694">
    <property type="term" value="C:chromosome"/>
    <property type="evidence" value="ECO:0007669"/>
    <property type="project" value="InterPro"/>
</dbReference>
<comment type="similarity">
    <text evidence="2 8">Belongs to the type II topoisomerase GyrA/ParC subunit family.</text>
</comment>
<feature type="domain" description="Topo IIA-type catalytic" evidence="11">
    <location>
        <begin position="40"/>
        <end position="530"/>
    </location>
</feature>
<dbReference type="FunFam" id="1.10.268.10:FF:000001">
    <property type="entry name" value="DNA gyrase subunit A"/>
    <property type="match status" value="1"/>
</dbReference>
<evidence type="ECO:0000256" key="3">
    <source>
        <dbReference type="ARBA" id="ARBA00022741"/>
    </source>
</evidence>
<dbReference type="InterPro" id="IPR002205">
    <property type="entry name" value="Topo_IIA_dom_A"/>
</dbReference>
<dbReference type="GO" id="GO:0005524">
    <property type="term" value="F:ATP binding"/>
    <property type="evidence" value="ECO:0007669"/>
    <property type="project" value="UniProtKB-UniRule"/>
</dbReference>
<feature type="region of interest" description="Disordered" evidence="10">
    <location>
        <begin position="893"/>
        <end position="929"/>
    </location>
</feature>
<dbReference type="InterPro" id="IPR035516">
    <property type="entry name" value="Gyrase/topoIV_suA_C"/>
</dbReference>
<comment type="subunit">
    <text evidence="8">Heterotetramer, composed of two GyrA and two GyrB chains. In the heterotetramer, GyrA contains the active site tyrosine that forms a transient covalent intermediate with DNA, while GyrB binds cofactors and catalyzes ATP hydrolysis.</text>
</comment>
<reference evidence="12 13" key="1">
    <citation type="submission" date="2017-10" db="EMBL/GenBank/DDBJ databases">
        <title>Sedimentibacterium mangrovi gen. nov., sp. nov., a novel member of family Phyllobacteriacea isolated from mangrove sediment.</title>
        <authorList>
            <person name="Liao H."/>
            <person name="Tian Y."/>
        </authorList>
    </citation>
    <scope>NUCLEOTIDE SEQUENCE [LARGE SCALE GENOMIC DNA]</scope>
    <source>
        <strain evidence="12 13">X9-2-2</strain>
    </source>
</reference>
<dbReference type="GO" id="GO:0009330">
    <property type="term" value="C:DNA topoisomerase type II (double strand cut, ATP-hydrolyzing) complex"/>
    <property type="evidence" value="ECO:0007669"/>
    <property type="project" value="TreeGrafter"/>
</dbReference>
<evidence type="ECO:0000256" key="6">
    <source>
        <dbReference type="ARBA" id="ARBA00023125"/>
    </source>
</evidence>
<keyword evidence="8" id="KW-0963">Cytoplasm</keyword>
<comment type="function">
    <text evidence="8">A type II topoisomerase that negatively supercoils closed circular double-stranded (ds) DNA in an ATP-dependent manner to modulate DNA topology and maintain chromosomes in an underwound state. Negative supercoiling favors strand separation, and DNA replication, transcription, recombination and repair, all of which involve strand separation. Also able to catalyze the interconversion of other topological isomers of dsDNA rings, including catenanes and knotted rings. Type II topoisomerases break and join 2 DNA strands simultaneously in an ATP-dependent manner.</text>
</comment>
<dbReference type="OrthoDB" id="9806486at2"/>
<dbReference type="Gene3D" id="2.120.10.90">
    <property type="entry name" value="DNA gyrase/topoisomerase IV, subunit A, C-terminal"/>
    <property type="match status" value="1"/>
</dbReference>
<gene>
    <name evidence="8" type="primary">gyrA</name>
    <name evidence="12" type="ORF">CSC94_21155</name>
</gene>
<dbReference type="Pfam" id="PF00521">
    <property type="entry name" value="DNA_topoisoIV"/>
    <property type="match status" value="1"/>
</dbReference>
<dbReference type="EMBL" id="PDVP01000019">
    <property type="protein sequence ID" value="PHP65041.1"/>
    <property type="molecule type" value="Genomic_DNA"/>
</dbReference>
<feature type="compositionally biased region" description="Acidic residues" evidence="10">
    <location>
        <begin position="767"/>
        <end position="782"/>
    </location>
</feature>
<dbReference type="InterPro" id="IPR050220">
    <property type="entry name" value="Type_II_DNA_Topoisomerases"/>
</dbReference>
<keyword evidence="13" id="KW-1185">Reference proteome</keyword>
<feature type="region of interest" description="Disordered" evidence="10">
    <location>
        <begin position="761"/>
        <end position="786"/>
    </location>
</feature>
<keyword evidence="5 8" id="KW-0799">Topoisomerase</keyword>
<keyword evidence="7 8" id="KW-0413">Isomerase</keyword>
<keyword evidence="6 8" id="KW-0238">DNA-binding</keyword>
<comment type="catalytic activity">
    <reaction evidence="1 8 9">
        <text>ATP-dependent breakage, passage and rejoining of double-stranded DNA.</text>
        <dbReference type="EC" id="5.6.2.2"/>
    </reaction>
</comment>
<dbReference type="AlphaFoldDB" id="A0A2G1QHW0"/>
<organism evidence="12 13">
    <name type="scientific">Zhengella mangrovi</name>
    <dbReference type="NCBI Taxonomy" id="1982044"/>
    <lineage>
        <taxon>Bacteria</taxon>
        <taxon>Pseudomonadati</taxon>
        <taxon>Pseudomonadota</taxon>
        <taxon>Alphaproteobacteria</taxon>
        <taxon>Hyphomicrobiales</taxon>
        <taxon>Notoacmeibacteraceae</taxon>
        <taxon>Zhengella</taxon>
    </lineage>
</organism>
<dbReference type="Gene3D" id="3.30.1360.40">
    <property type="match status" value="1"/>
</dbReference>
<dbReference type="InterPro" id="IPR005743">
    <property type="entry name" value="GyrA"/>
</dbReference>
<evidence type="ECO:0000256" key="7">
    <source>
        <dbReference type="ARBA" id="ARBA00023235"/>
    </source>
</evidence>
<dbReference type="SUPFAM" id="SSF101904">
    <property type="entry name" value="GyrA/ParC C-terminal domain-like"/>
    <property type="match status" value="1"/>
</dbReference>
<comment type="subcellular location">
    <subcellularLocation>
        <location evidence="8">Cytoplasm</location>
    </subcellularLocation>
</comment>